<dbReference type="Pfam" id="PF13619">
    <property type="entry name" value="KTSC"/>
    <property type="match status" value="1"/>
</dbReference>
<proteinExistence type="predicted"/>
<keyword evidence="3" id="KW-1185">Reference proteome</keyword>
<name>A0ABR9WD32_9BACT</name>
<gene>
    <name evidence="2" type="ORF">IEE83_15700</name>
</gene>
<feature type="domain" description="KTSC" evidence="1">
    <location>
        <begin position="3"/>
        <end position="59"/>
    </location>
</feature>
<reference evidence="3" key="1">
    <citation type="submission" date="2023-07" db="EMBL/GenBank/DDBJ databases">
        <title>Dyadobacter sp. nov 'subterranea' isolated from contaminted grondwater.</title>
        <authorList>
            <person name="Szabo I."/>
            <person name="Al-Omari J."/>
            <person name="Szerdahelyi S.G."/>
            <person name="Rado J."/>
        </authorList>
    </citation>
    <scope>NUCLEOTIDE SEQUENCE [LARGE SCALE GENOMIC DNA]</scope>
    <source>
        <strain evidence="3">UP-52</strain>
    </source>
</reference>
<sequence>MPSSVVAKMIYNDETETLRIIYVSGMVYDYKKVPLEVYEAMKASGSKGTFLNQQIKTRYEFEKVELK</sequence>
<accession>A0ABR9WD32</accession>
<evidence type="ECO:0000313" key="3">
    <source>
        <dbReference type="Proteomes" id="UP000634134"/>
    </source>
</evidence>
<evidence type="ECO:0000259" key="1">
    <source>
        <dbReference type="Pfam" id="PF13619"/>
    </source>
</evidence>
<dbReference type="Proteomes" id="UP000634134">
    <property type="component" value="Unassembled WGS sequence"/>
</dbReference>
<dbReference type="InterPro" id="IPR025309">
    <property type="entry name" value="KTSC_dom"/>
</dbReference>
<evidence type="ECO:0000313" key="2">
    <source>
        <dbReference type="EMBL" id="MBE9463330.1"/>
    </source>
</evidence>
<protein>
    <submittedName>
        <fullName evidence="2">KTSC domain-containing protein</fullName>
    </submittedName>
</protein>
<comment type="caution">
    <text evidence="2">The sequence shown here is derived from an EMBL/GenBank/DDBJ whole genome shotgun (WGS) entry which is preliminary data.</text>
</comment>
<dbReference type="EMBL" id="JACYGY010000001">
    <property type="protein sequence ID" value="MBE9463330.1"/>
    <property type="molecule type" value="Genomic_DNA"/>
</dbReference>
<organism evidence="2 3">
    <name type="scientific">Dyadobacter subterraneus</name>
    <dbReference type="NCBI Taxonomy" id="2773304"/>
    <lineage>
        <taxon>Bacteria</taxon>
        <taxon>Pseudomonadati</taxon>
        <taxon>Bacteroidota</taxon>
        <taxon>Cytophagia</taxon>
        <taxon>Cytophagales</taxon>
        <taxon>Spirosomataceae</taxon>
        <taxon>Dyadobacter</taxon>
    </lineage>
</organism>
<dbReference type="RefSeq" id="WP_194121467.1">
    <property type="nucleotide sequence ID" value="NZ_JACYGY010000001.1"/>
</dbReference>